<evidence type="ECO:0008006" key="3">
    <source>
        <dbReference type="Google" id="ProtNLM"/>
    </source>
</evidence>
<dbReference type="Proteomes" id="UP000297737">
    <property type="component" value="Unassembled WGS sequence"/>
</dbReference>
<gene>
    <name evidence="1" type="ORF">EUV02_03455</name>
</gene>
<protein>
    <recommendedName>
        <fullName evidence="3">Phasin domain-containing protein</fullName>
    </recommendedName>
</protein>
<dbReference type="RefSeq" id="WP_135244808.1">
    <property type="nucleotide sequence ID" value="NZ_SIHO01000001.1"/>
</dbReference>
<dbReference type="OrthoDB" id="7190810at2"/>
<dbReference type="EMBL" id="SIHO01000001">
    <property type="protein sequence ID" value="TFU06084.1"/>
    <property type="molecule type" value="Genomic_DNA"/>
</dbReference>
<keyword evidence="2" id="KW-1185">Reference proteome</keyword>
<accession>A0A4Y9ER62</accession>
<reference evidence="1 2" key="1">
    <citation type="submission" date="2019-02" db="EMBL/GenBank/DDBJ databases">
        <title>Polymorphobacter sp. isolated from the lake at the Tibet of China.</title>
        <authorList>
            <person name="Li A."/>
        </authorList>
    </citation>
    <scope>NUCLEOTIDE SEQUENCE [LARGE SCALE GENOMIC DNA]</scope>
    <source>
        <strain evidence="1 2">DJ1R-1</strain>
    </source>
</reference>
<name>A0A4Y9ER62_9SPHN</name>
<dbReference type="AlphaFoldDB" id="A0A4Y9ER62"/>
<proteinExistence type="predicted"/>
<evidence type="ECO:0000313" key="1">
    <source>
        <dbReference type="EMBL" id="TFU06084.1"/>
    </source>
</evidence>
<organism evidence="1 2">
    <name type="scientific">Glacieibacterium arshaanense</name>
    <dbReference type="NCBI Taxonomy" id="2511025"/>
    <lineage>
        <taxon>Bacteria</taxon>
        <taxon>Pseudomonadati</taxon>
        <taxon>Pseudomonadota</taxon>
        <taxon>Alphaproteobacteria</taxon>
        <taxon>Sphingomonadales</taxon>
        <taxon>Sphingosinicellaceae</taxon>
        <taxon>Glacieibacterium</taxon>
    </lineage>
</organism>
<sequence length="158" mass="16744">MSKSKPHDHIAGMADLARKHGELAQASSEVITRRLELAVSPNVLTADGQAEMARMVPEKAHAFARSGSETVFHLNAMLLRAGSDWLRETTFAAQATTQMLTAATPAAALQAQQDYLAGLTQRMTASGNALVAASTALQAAALAPVHRTATSNARRLKR</sequence>
<comment type="caution">
    <text evidence="1">The sequence shown here is derived from an EMBL/GenBank/DDBJ whole genome shotgun (WGS) entry which is preliminary data.</text>
</comment>
<evidence type="ECO:0000313" key="2">
    <source>
        <dbReference type="Proteomes" id="UP000297737"/>
    </source>
</evidence>